<feature type="region of interest" description="Disordered" evidence="1">
    <location>
        <begin position="130"/>
        <end position="160"/>
    </location>
</feature>
<dbReference type="CDD" id="cd02644">
    <property type="entry name" value="R3H_jag"/>
    <property type="match status" value="1"/>
</dbReference>
<accession>A0A1F5JRN3</accession>
<dbReference type="SMART" id="SM00393">
    <property type="entry name" value="R3H"/>
    <property type="match status" value="1"/>
</dbReference>
<gene>
    <name evidence="3" type="ORF">A3C59_00820</name>
</gene>
<evidence type="ECO:0000313" key="4">
    <source>
        <dbReference type="Proteomes" id="UP000176902"/>
    </source>
</evidence>
<dbReference type="EMBL" id="MFCV01000042">
    <property type="protein sequence ID" value="OGE31285.1"/>
    <property type="molecule type" value="Genomic_DNA"/>
</dbReference>
<dbReference type="Gene3D" id="3.30.300.20">
    <property type="match status" value="1"/>
</dbReference>
<dbReference type="Gene3D" id="3.30.1370.50">
    <property type="entry name" value="R3H-like domain"/>
    <property type="match status" value="1"/>
</dbReference>
<dbReference type="GO" id="GO:0003723">
    <property type="term" value="F:RNA binding"/>
    <property type="evidence" value="ECO:0007669"/>
    <property type="project" value="InterPro"/>
</dbReference>
<evidence type="ECO:0000259" key="2">
    <source>
        <dbReference type="PROSITE" id="PS51061"/>
    </source>
</evidence>
<dbReference type="CDD" id="cd02414">
    <property type="entry name" value="KH-II_Jag"/>
    <property type="match status" value="1"/>
</dbReference>
<dbReference type="PROSITE" id="PS51061">
    <property type="entry name" value="R3H"/>
    <property type="match status" value="1"/>
</dbReference>
<dbReference type="PANTHER" id="PTHR35800:SF1">
    <property type="entry name" value="RNA-BINDING PROTEIN KHPB"/>
    <property type="match status" value="1"/>
</dbReference>
<dbReference type="InterPro" id="IPR001374">
    <property type="entry name" value="R3H_dom"/>
</dbReference>
<reference evidence="3 4" key="1">
    <citation type="journal article" date="2016" name="Nat. Commun.">
        <title>Thousands of microbial genomes shed light on interconnected biogeochemical processes in an aquifer system.</title>
        <authorList>
            <person name="Anantharaman K."/>
            <person name="Brown C.T."/>
            <person name="Hug L.A."/>
            <person name="Sharon I."/>
            <person name="Castelle C.J."/>
            <person name="Probst A.J."/>
            <person name="Thomas B.C."/>
            <person name="Singh A."/>
            <person name="Wilkins M.J."/>
            <person name="Karaoz U."/>
            <person name="Brodie E.L."/>
            <person name="Williams K.H."/>
            <person name="Hubbard S.S."/>
            <person name="Banfield J.F."/>
        </authorList>
    </citation>
    <scope>NUCLEOTIDE SEQUENCE [LARGE SCALE GENOMIC DNA]</scope>
</reference>
<dbReference type="InterPro" id="IPR039247">
    <property type="entry name" value="KhpB"/>
</dbReference>
<name>A0A1F5JRN3_9BACT</name>
<evidence type="ECO:0000256" key="1">
    <source>
        <dbReference type="SAM" id="MobiDB-lite"/>
    </source>
</evidence>
<feature type="compositionally biased region" description="Basic and acidic residues" evidence="1">
    <location>
        <begin position="136"/>
        <end position="149"/>
    </location>
</feature>
<feature type="domain" description="R3H" evidence="2">
    <location>
        <begin position="83"/>
        <end position="149"/>
    </location>
</feature>
<protein>
    <recommendedName>
        <fullName evidence="2">R3H domain-containing protein</fullName>
    </recommendedName>
</protein>
<dbReference type="Pfam" id="PF01424">
    <property type="entry name" value="R3H"/>
    <property type="match status" value="1"/>
</dbReference>
<dbReference type="InterPro" id="IPR036867">
    <property type="entry name" value="R3H_dom_sf"/>
</dbReference>
<evidence type="ECO:0000313" key="3">
    <source>
        <dbReference type="EMBL" id="OGE31285.1"/>
    </source>
</evidence>
<dbReference type="SUPFAM" id="SSF82708">
    <property type="entry name" value="R3H domain"/>
    <property type="match status" value="1"/>
</dbReference>
<proteinExistence type="predicted"/>
<dbReference type="AlphaFoldDB" id="A0A1F5JRN3"/>
<dbReference type="PANTHER" id="PTHR35800">
    <property type="entry name" value="PROTEIN JAG"/>
    <property type="match status" value="1"/>
</dbReference>
<dbReference type="Proteomes" id="UP000176902">
    <property type="component" value="Unassembled WGS sequence"/>
</dbReference>
<dbReference type="InterPro" id="IPR015946">
    <property type="entry name" value="KH_dom-like_a/b"/>
</dbReference>
<organism evidence="3 4">
    <name type="scientific">Candidatus Daviesbacteria bacterium RIFCSPHIGHO2_02_FULL_36_13</name>
    <dbReference type="NCBI Taxonomy" id="1797768"/>
    <lineage>
        <taxon>Bacteria</taxon>
        <taxon>Candidatus Daviesiibacteriota</taxon>
    </lineage>
</organism>
<dbReference type="STRING" id="1797768.A3C59_00820"/>
<dbReference type="InterPro" id="IPR034079">
    <property type="entry name" value="R3H_KhpB"/>
</dbReference>
<sequence>MEEKLSDVLDNVLGLLLLEGSYEIEEVEEGFTVSIETSDAGRLIGARGESLEGLQLLINQIMSRKSEGTEFKRVILDVSGWRKQKEEDLKRQAEEWGKQVLETGVDLELEPQSSWQRRIVHMVISEIEGLSSESAGEGRDRHIVIKKTEAPASDEPASKE</sequence>
<comment type="caution">
    <text evidence="3">The sequence shown here is derived from an EMBL/GenBank/DDBJ whole genome shotgun (WGS) entry which is preliminary data.</text>
</comment>
<dbReference type="InterPro" id="IPR038008">
    <property type="entry name" value="Jag_KH"/>
</dbReference>